<keyword evidence="2" id="KW-1185">Reference proteome</keyword>
<evidence type="ECO:0008006" key="3">
    <source>
        <dbReference type="Google" id="ProtNLM"/>
    </source>
</evidence>
<dbReference type="PANTHER" id="PTHR34035">
    <property type="entry name" value="TESTIS-EXPRESSED PROTEIN 47"/>
    <property type="match status" value="1"/>
</dbReference>
<dbReference type="OrthoDB" id="548795at2759"/>
<comment type="caution">
    <text evidence="1">The sequence shown here is derived from an EMBL/GenBank/DDBJ whole genome shotgun (WGS) entry which is preliminary data.</text>
</comment>
<dbReference type="AlphaFoldDB" id="A0A3M6TAJ5"/>
<dbReference type="PANTHER" id="PTHR34035:SF1">
    <property type="entry name" value="TESTIS-EXPRESSED PROTEIN 47"/>
    <property type="match status" value="1"/>
</dbReference>
<accession>A0A3M6TAJ5</accession>
<dbReference type="Gene3D" id="3.30.70.100">
    <property type="match status" value="1"/>
</dbReference>
<dbReference type="Proteomes" id="UP000275408">
    <property type="component" value="Unassembled WGS sequence"/>
</dbReference>
<evidence type="ECO:0000313" key="1">
    <source>
        <dbReference type="EMBL" id="RMX38415.1"/>
    </source>
</evidence>
<proteinExistence type="predicted"/>
<organism evidence="1 2">
    <name type="scientific">Pocillopora damicornis</name>
    <name type="common">Cauliflower coral</name>
    <name type="synonym">Millepora damicornis</name>
    <dbReference type="NCBI Taxonomy" id="46731"/>
    <lineage>
        <taxon>Eukaryota</taxon>
        <taxon>Metazoa</taxon>
        <taxon>Cnidaria</taxon>
        <taxon>Anthozoa</taxon>
        <taxon>Hexacorallia</taxon>
        <taxon>Scleractinia</taxon>
        <taxon>Astrocoeniina</taxon>
        <taxon>Pocilloporidae</taxon>
        <taxon>Pocillopora</taxon>
    </lineage>
</organism>
<gene>
    <name evidence="1" type="ORF">pdam_00011834</name>
</gene>
<dbReference type="EMBL" id="RCHS01004016">
    <property type="protein sequence ID" value="RMX38415.1"/>
    <property type="molecule type" value="Genomic_DNA"/>
</dbReference>
<protein>
    <recommendedName>
        <fullName evidence="3">BLUF domain-containing protein</fullName>
    </recommendedName>
</protein>
<dbReference type="Pfam" id="PF24787">
    <property type="entry name" value="TEX47"/>
    <property type="match status" value="1"/>
</dbReference>
<dbReference type="InterPro" id="IPR055308">
    <property type="entry name" value="TEX47-like"/>
</dbReference>
<reference evidence="1 2" key="1">
    <citation type="journal article" date="2018" name="Sci. Rep.">
        <title>Comparative analysis of the Pocillopora damicornis genome highlights role of immune system in coral evolution.</title>
        <authorList>
            <person name="Cunning R."/>
            <person name="Bay R.A."/>
            <person name="Gillette P."/>
            <person name="Baker A.C."/>
            <person name="Traylor-Knowles N."/>
        </authorList>
    </citation>
    <scope>NUCLEOTIDE SEQUENCE [LARGE SCALE GENOMIC DNA]</scope>
    <source>
        <strain evidence="1">RSMAS</strain>
        <tissue evidence="1">Whole animal</tissue>
    </source>
</reference>
<evidence type="ECO:0000313" key="2">
    <source>
        <dbReference type="Proteomes" id="UP000275408"/>
    </source>
</evidence>
<name>A0A3M6TAJ5_POCDA</name>
<sequence>MQVRIAHAFWDTAGILKEYLFTWSLWKQDEKSEIKMAASPGGDEDSVFDAGRLSLFDLILERTRAQNKKQLVHRLVYVSKIRQDVSDRKEIGGGYLVLKVFKELQTQVHGEAVTGLLLIYPVHIIHVVETSYNMLLKVIKELEEDEQSASGMLLNTKLLVCTGDLNNRLFGQWSFRTLNLAVSRMQEFTTNEPIDIVVTEALTLIIKLAEYLAKLPKISLTNTMDQLPEKVPDLLVRQDLIEYTLGSQDLNTPSQYLKRYTTPVDITLESGKAT</sequence>